<protein>
    <submittedName>
        <fullName evidence="6">MurR/RpiR family transcriptional regulator</fullName>
    </submittedName>
</protein>
<evidence type="ECO:0000256" key="3">
    <source>
        <dbReference type="ARBA" id="ARBA00023163"/>
    </source>
</evidence>
<proteinExistence type="predicted"/>
<name>A0ABW9MIS6_9FIRM</name>
<dbReference type="InterPro" id="IPR036388">
    <property type="entry name" value="WH-like_DNA-bd_sf"/>
</dbReference>
<dbReference type="PROSITE" id="PS51464">
    <property type="entry name" value="SIS"/>
    <property type="match status" value="1"/>
</dbReference>
<accession>A0ABW9MIS6</accession>
<dbReference type="Pfam" id="PF01380">
    <property type="entry name" value="SIS"/>
    <property type="match status" value="1"/>
</dbReference>
<evidence type="ECO:0000256" key="1">
    <source>
        <dbReference type="ARBA" id="ARBA00023015"/>
    </source>
</evidence>
<evidence type="ECO:0000259" key="5">
    <source>
        <dbReference type="PROSITE" id="PS51464"/>
    </source>
</evidence>
<dbReference type="Proteomes" id="UP001637994">
    <property type="component" value="Unassembled WGS sequence"/>
</dbReference>
<keyword evidence="2" id="KW-0238">DNA-binding</keyword>
<gene>
    <name evidence="6" type="ORF">ACCQ42_07840</name>
</gene>
<organism evidence="6 7">
    <name type="scientific">Anaerococcus kampingae</name>
    <dbReference type="NCBI Taxonomy" id="3115614"/>
    <lineage>
        <taxon>Bacteria</taxon>
        <taxon>Bacillati</taxon>
        <taxon>Bacillota</taxon>
        <taxon>Tissierellia</taxon>
        <taxon>Tissierellales</taxon>
        <taxon>Peptoniphilaceae</taxon>
        <taxon>Anaerococcus</taxon>
    </lineage>
</organism>
<evidence type="ECO:0000256" key="2">
    <source>
        <dbReference type="ARBA" id="ARBA00023125"/>
    </source>
</evidence>
<dbReference type="SUPFAM" id="SSF53697">
    <property type="entry name" value="SIS domain"/>
    <property type="match status" value="1"/>
</dbReference>
<dbReference type="EMBL" id="JBGMEF010000029">
    <property type="protein sequence ID" value="MFO3667680.1"/>
    <property type="molecule type" value="Genomic_DNA"/>
</dbReference>
<dbReference type="RefSeq" id="WP_106460865.1">
    <property type="nucleotide sequence ID" value="NZ_JBGMEF010000029.1"/>
</dbReference>
<keyword evidence="7" id="KW-1185">Reference proteome</keyword>
<dbReference type="InterPro" id="IPR000281">
    <property type="entry name" value="HTH_RpiR"/>
</dbReference>
<dbReference type="CDD" id="cd05013">
    <property type="entry name" value="SIS_RpiR"/>
    <property type="match status" value="1"/>
</dbReference>
<evidence type="ECO:0000313" key="6">
    <source>
        <dbReference type="EMBL" id="MFO3667680.1"/>
    </source>
</evidence>
<dbReference type="InterPro" id="IPR047640">
    <property type="entry name" value="RpiR-like"/>
</dbReference>
<dbReference type="PANTHER" id="PTHR30514:SF21">
    <property type="entry name" value="RPIR-FAMILY TRANSCRIPTIONAL REGULATOR"/>
    <property type="match status" value="1"/>
</dbReference>
<evidence type="ECO:0000259" key="4">
    <source>
        <dbReference type="PROSITE" id="PS51071"/>
    </source>
</evidence>
<dbReference type="Pfam" id="PF01418">
    <property type="entry name" value="HTH_6"/>
    <property type="match status" value="1"/>
</dbReference>
<reference evidence="6 7" key="1">
    <citation type="journal article" date="2025" name="Anaerobe">
        <title>Description of Anaerococcus kampingiae sp. nov., Anaerococcus groningensis sp. nov., Anaerococcus martiniensis sp. nov., and Anaerococcus cruorum sp. nov., isolated from human clinical specimens.</title>
        <authorList>
            <person name="Boiten K.E."/>
            <person name="Meijer J."/>
            <person name="van Wezel E.M."/>
            <person name="Veloo A.C.M."/>
        </authorList>
    </citation>
    <scope>NUCLEOTIDE SEQUENCE [LARGE SCALE GENOMIC DNA]</scope>
    <source>
        <strain evidence="6 7">ENR0874</strain>
    </source>
</reference>
<sequence>MNENYESILPLIESKYEELTEVEKIIAEYFLETEDTDLTSKTVSNKLFISEAALTRFAKKLNLSGYREFVYKYQSSRQSNFKRKKDIGLPVFDSYREILLKSYNLYNYKDYEKLAEAMLNVDRIYIYGVGSSGYLATEFAQRLIRLGLDAEAITDTHMLLLNSVRLKRDSLVMGISYSGKSIEVIDGLKKAGEKGCKTVLFVANDSEKWDQYFDFVILVAHKQNLEYSNIISPQFPTMIMLDILFKKLYDRRLTSGEVYMQSVNEMLKLIKEKDDGN</sequence>
<comment type="caution">
    <text evidence="6">The sequence shown here is derived from an EMBL/GenBank/DDBJ whole genome shotgun (WGS) entry which is preliminary data.</text>
</comment>
<keyword evidence="1" id="KW-0805">Transcription regulation</keyword>
<feature type="domain" description="HTH rpiR-type" evidence="4">
    <location>
        <begin position="6"/>
        <end position="80"/>
    </location>
</feature>
<feature type="domain" description="SIS" evidence="5">
    <location>
        <begin position="114"/>
        <end position="254"/>
    </location>
</feature>
<dbReference type="PROSITE" id="PS51071">
    <property type="entry name" value="HTH_RPIR"/>
    <property type="match status" value="1"/>
</dbReference>
<dbReference type="Gene3D" id="1.10.10.10">
    <property type="entry name" value="Winged helix-like DNA-binding domain superfamily/Winged helix DNA-binding domain"/>
    <property type="match status" value="1"/>
</dbReference>
<dbReference type="SUPFAM" id="SSF46689">
    <property type="entry name" value="Homeodomain-like"/>
    <property type="match status" value="1"/>
</dbReference>
<dbReference type="InterPro" id="IPR035472">
    <property type="entry name" value="RpiR-like_SIS"/>
</dbReference>
<evidence type="ECO:0000313" key="7">
    <source>
        <dbReference type="Proteomes" id="UP001637994"/>
    </source>
</evidence>
<dbReference type="InterPro" id="IPR009057">
    <property type="entry name" value="Homeodomain-like_sf"/>
</dbReference>
<dbReference type="InterPro" id="IPR001347">
    <property type="entry name" value="SIS_dom"/>
</dbReference>
<dbReference type="PANTHER" id="PTHR30514">
    <property type="entry name" value="GLUCOKINASE"/>
    <property type="match status" value="1"/>
</dbReference>
<dbReference type="InterPro" id="IPR046348">
    <property type="entry name" value="SIS_dom_sf"/>
</dbReference>
<keyword evidence="3" id="KW-0804">Transcription</keyword>
<dbReference type="Gene3D" id="3.40.50.10490">
    <property type="entry name" value="Glucose-6-phosphate isomerase like protein, domain 1"/>
    <property type="match status" value="1"/>
</dbReference>